<accession>A0ABT1FYY2</accession>
<dbReference type="PANTHER" id="PTHR30460:SF0">
    <property type="entry name" value="MODERATE CONDUCTANCE MECHANOSENSITIVE CHANNEL YBIO"/>
    <property type="match status" value="1"/>
</dbReference>
<dbReference type="Gene3D" id="3.30.70.100">
    <property type="match status" value="1"/>
</dbReference>
<sequence>MFTPQLTPLAAAGADAINDIEDWIKDPQTRDIFVERPLWILLILIIAIVLQMVLNRIINRAAKRSIANPGGTIALRRGDDEDGDSPQARAQEQRRQARIRTLANVGRSAVAIVIWVWAAMAILDQLGVNVAPLVASAGVVGVAVGFGAQSLVKDFLSGMFMLIENQYGVGDAVQIGDISGTVEHMTMRITTVRDIDGTLWYIRNGDIEQVGNQSDVYSVARLEVPISLLSDPSDAAQVIERACSAAVRDEKIAASVIGQPEVLGVSSFTPDHLTYRVSVKTMPGAQWAVSRHLYEEVLEALQAAGVILPGLEPRKIINVEPTEEAHRD</sequence>
<evidence type="ECO:0000313" key="11">
    <source>
        <dbReference type="EMBL" id="MCP1386921.1"/>
    </source>
</evidence>
<keyword evidence="5 8" id="KW-1133">Transmembrane helix</keyword>
<comment type="similarity">
    <text evidence="2">Belongs to the MscS (TC 1.A.23) family.</text>
</comment>
<evidence type="ECO:0000259" key="9">
    <source>
        <dbReference type="Pfam" id="PF00924"/>
    </source>
</evidence>
<keyword evidence="3" id="KW-1003">Cell membrane</keyword>
<feature type="domain" description="Mechanosensitive ion channel transmembrane helices 2/3" evidence="10">
    <location>
        <begin position="110"/>
        <end position="149"/>
    </location>
</feature>
<feature type="transmembrane region" description="Helical" evidence="8">
    <location>
        <begin position="104"/>
        <end position="123"/>
    </location>
</feature>
<dbReference type="EMBL" id="JAMFTQ010000001">
    <property type="protein sequence ID" value="MCP1386921.1"/>
    <property type="molecule type" value="Genomic_DNA"/>
</dbReference>
<dbReference type="Gene3D" id="2.30.30.60">
    <property type="match status" value="1"/>
</dbReference>
<dbReference type="InterPro" id="IPR011014">
    <property type="entry name" value="MscS_channel_TM-2"/>
</dbReference>
<name>A0ABT1FYY2_9CORY</name>
<dbReference type="SUPFAM" id="SSF82861">
    <property type="entry name" value="Mechanosensitive channel protein MscS (YggB), transmembrane region"/>
    <property type="match status" value="1"/>
</dbReference>
<dbReference type="InterPro" id="IPR006685">
    <property type="entry name" value="MscS_channel_2nd"/>
</dbReference>
<dbReference type="InterPro" id="IPR049142">
    <property type="entry name" value="MS_channel_1st"/>
</dbReference>
<dbReference type="InterPro" id="IPR045276">
    <property type="entry name" value="YbiO_bact"/>
</dbReference>
<protein>
    <submittedName>
        <fullName evidence="11">Mechanosensitive ion channel</fullName>
    </submittedName>
</protein>
<evidence type="ECO:0000256" key="2">
    <source>
        <dbReference type="ARBA" id="ARBA00008017"/>
    </source>
</evidence>
<comment type="subcellular location">
    <subcellularLocation>
        <location evidence="1">Cell membrane</location>
        <topology evidence="1">Multi-pass membrane protein</topology>
    </subcellularLocation>
</comment>
<dbReference type="SUPFAM" id="SSF50182">
    <property type="entry name" value="Sm-like ribonucleoproteins"/>
    <property type="match status" value="1"/>
</dbReference>
<proteinExistence type="inferred from homology"/>
<feature type="region of interest" description="Disordered" evidence="7">
    <location>
        <begin position="73"/>
        <end position="93"/>
    </location>
</feature>
<evidence type="ECO:0000259" key="10">
    <source>
        <dbReference type="Pfam" id="PF21088"/>
    </source>
</evidence>
<dbReference type="SUPFAM" id="SSF82689">
    <property type="entry name" value="Mechanosensitive channel protein MscS (YggB), C-terminal domain"/>
    <property type="match status" value="1"/>
</dbReference>
<evidence type="ECO:0000256" key="6">
    <source>
        <dbReference type="ARBA" id="ARBA00023136"/>
    </source>
</evidence>
<dbReference type="Gene3D" id="1.10.287.1260">
    <property type="match status" value="1"/>
</dbReference>
<evidence type="ECO:0000256" key="5">
    <source>
        <dbReference type="ARBA" id="ARBA00022989"/>
    </source>
</evidence>
<feature type="transmembrane region" description="Helical" evidence="8">
    <location>
        <begin position="38"/>
        <end position="58"/>
    </location>
</feature>
<evidence type="ECO:0000256" key="7">
    <source>
        <dbReference type="SAM" id="MobiDB-lite"/>
    </source>
</evidence>
<dbReference type="Pfam" id="PF00924">
    <property type="entry name" value="MS_channel_2nd"/>
    <property type="match status" value="1"/>
</dbReference>
<dbReference type="InterPro" id="IPR023408">
    <property type="entry name" value="MscS_beta-dom_sf"/>
</dbReference>
<dbReference type="Proteomes" id="UP001204000">
    <property type="component" value="Unassembled WGS sequence"/>
</dbReference>
<dbReference type="InterPro" id="IPR010920">
    <property type="entry name" value="LSM_dom_sf"/>
</dbReference>
<gene>
    <name evidence="11" type="ORF">M5J20_01740</name>
</gene>
<feature type="transmembrane region" description="Helical" evidence="8">
    <location>
        <begin position="129"/>
        <end position="152"/>
    </location>
</feature>
<keyword evidence="6 8" id="KW-0472">Membrane</keyword>
<evidence type="ECO:0000256" key="1">
    <source>
        <dbReference type="ARBA" id="ARBA00004651"/>
    </source>
</evidence>
<evidence type="ECO:0000256" key="3">
    <source>
        <dbReference type="ARBA" id="ARBA00022475"/>
    </source>
</evidence>
<dbReference type="Pfam" id="PF21088">
    <property type="entry name" value="MS_channel_1st"/>
    <property type="match status" value="1"/>
</dbReference>
<evidence type="ECO:0000313" key="12">
    <source>
        <dbReference type="Proteomes" id="UP001204000"/>
    </source>
</evidence>
<organism evidence="11 12">
    <name type="scientific">Corynebacterium stercoris</name>
    <dbReference type="NCBI Taxonomy" id="2943490"/>
    <lineage>
        <taxon>Bacteria</taxon>
        <taxon>Bacillati</taxon>
        <taxon>Actinomycetota</taxon>
        <taxon>Actinomycetes</taxon>
        <taxon>Mycobacteriales</taxon>
        <taxon>Corynebacteriaceae</taxon>
        <taxon>Corynebacterium</taxon>
    </lineage>
</organism>
<evidence type="ECO:0000256" key="8">
    <source>
        <dbReference type="SAM" id="Phobius"/>
    </source>
</evidence>
<dbReference type="RefSeq" id="WP_253575729.1">
    <property type="nucleotide sequence ID" value="NZ_JAMFTQ010000001.1"/>
</dbReference>
<keyword evidence="4 8" id="KW-0812">Transmembrane</keyword>
<comment type="caution">
    <text evidence="11">The sequence shown here is derived from an EMBL/GenBank/DDBJ whole genome shotgun (WGS) entry which is preliminary data.</text>
</comment>
<reference evidence="11" key="1">
    <citation type="submission" date="2022-05" db="EMBL/GenBank/DDBJ databases">
        <title>Corynebacterium sp. TA-R-1 sp. nov., isolated from human feces.</title>
        <authorList>
            <person name="Shamsuzzaman M."/>
            <person name="Dahal R.H."/>
        </authorList>
    </citation>
    <scope>NUCLEOTIDE SEQUENCE</scope>
    <source>
        <strain evidence="11">TA-R-1</strain>
    </source>
</reference>
<evidence type="ECO:0000256" key="4">
    <source>
        <dbReference type="ARBA" id="ARBA00022692"/>
    </source>
</evidence>
<dbReference type="InterPro" id="IPR011066">
    <property type="entry name" value="MscS_channel_C_sf"/>
</dbReference>
<keyword evidence="12" id="KW-1185">Reference proteome</keyword>
<feature type="domain" description="Mechanosensitive ion channel MscS" evidence="9">
    <location>
        <begin position="151"/>
        <end position="212"/>
    </location>
</feature>
<dbReference type="PANTHER" id="PTHR30460">
    <property type="entry name" value="MODERATE CONDUCTANCE MECHANOSENSITIVE CHANNEL YBIO"/>
    <property type="match status" value="1"/>
</dbReference>